<evidence type="ECO:0000313" key="1">
    <source>
        <dbReference type="EMBL" id="GFF36397.1"/>
    </source>
</evidence>
<dbReference type="AlphaFoldDB" id="A0A8H3NMF6"/>
<accession>A0A8H3NMF6</accession>
<evidence type="ECO:0008006" key="3">
    <source>
        <dbReference type="Google" id="ProtNLM"/>
    </source>
</evidence>
<dbReference type="Gene3D" id="3.30.200.20">
    <property type="entry name" value="Phosphorylase Kinase, domain 1"/>
    <property type="match status" value="1"/>
</dbReference>
<reference evidence="1 2" key="1">
    <citation type="submission" date="2020-01" db="EMBL/GenBank/DDBJ databases">
        <title>Draft genome sequence of Aspergillus udagawae IFM 46972.</title>
        <authorList>
            <person name="Takahashi H."/>
            <person name="Yaguchi T."/>
        </authorList>
    </citation>
    <scope>NUCLEOTIDE SEQUENCE [LARGE SCALE GENOMIC DNA]</scope>
    <source>
        <strain evidence="1 2">IFM 46972</strain>
    </source>
</reference>
<protein>
    <recommendedName>
        <fullName evidence="3">Protein kinase domain-containing protein</fullName>
    </recommendedName>
</protein>
<dbReference type="EMBL" id="BLKC01000028">
    <property type="protein sequence ID" value="GFF36397.1"/>
    <property type="molecule type" value="Genomic_DNA"/>
</dbReference>
<proteinExistence type="predicted"/>
<organism evidence="1 2">
    <name type="scientific">Aspergillus udagawae</name>
    <dbReference type="NCBI Taxonomy" id="91492"/>
    <lineage>
        <taxon>Eukaryota</taxon>
        <taxon>Fungi</taxon>
        <taxon>Dikarya</taxon>
        <taxon>Ascomycota</taxon>
        <taxon>Pezizomycotina</taxon>
        <taxon>Eurotiomycetes</taxon>
        <taxon>Eurotiomycetidae</taxon>
        <taxon>Eurotiales</taxon>
        <taxon>Aspergillaceae</taxon>
        <taxon>Aspergillus</taxon>
        <taxon>Aspergillus subgen. Fumigati</taxon>
    </lineage>
</organism>
<sequence length="102" mass="11777">MGQKYISKISHLPTCFPTSGFDTVSPSRYLTRNVLKSFKGQYYPVNIGDVFDSQKTRSLFGFGVTSTIWLARDLQGHRYVTLNVYSRSEANQEEFQIYKHLN</sequence>
<dbReference type="Proteomes" id="UP000465221">
    <property type="component" value="Unassembled WGS sequence"/>
</dbReference>
<gene>
    <name evidence="1" type="ORF">IFM46972_04877</name>
</gene>
<name>A0A8H3NMF6_9EURO</name>
<evidence type="ECO:0000313" key="2">
    <source>
        <dbReference type="Proteomes" id="UP000465221"/>
    </source>
</evidence>
<comment type="caution">
    <text evidence="1">The sequence shown here is derived from an EMBL/GenBank/DDBJ whole genome shotgun (WGS) entry which is preliminary data.</text>
</comment>